<dbReference type="InterPro" id="IPR027417">
    <property type="entry name" value="P-loop_NTPase"/>
</dbReference>
<dbReference type="GO" id="GO:0004386">
    <property type="term" value="F:helicase activity"/>
    <property type="evidence" value="ECO:0007669"/>
    <property type="project" value="UniProtKB-KW"/>
</dbReference>
<proteinExistence type="predicted"/>
<name>A0A6G3WV97_9ACTN</name>
<reference evidence="1" key="1">
    <citation type="submission" date="2020-01" db="EMBL/GenBank/DDBJ databases">
        <title>Insect and environment-associated Actinomycetes.</title>
        <authorList>
            <person name="Currrie C."/>
            <person name="Chevrette M."/>
            <person name="Carlson C."/>
            <person name="Stubbendieck R."/>
            <person name="Wendt-Pienkowski E."/>
        </authorList>
    </citation>
    <scope>NUCLEOTIDE SEQUENCE</scope>
    <source>
        <strain evidence="1">SID7499</strain>
    </source>
</reference>
<protein>
    <submittedName>
        <fullName evidence="1">SWF/SNF helicase family protein</fullName>
    </submittedName>
</protein>
<keyword evidence="1" id="KW-0067">ATP-binding</keyword>
<feature type="non-terminal residue" evidence="1">
    <location>
        <position position="72"/>
    </location>
</feature>
<feature type="non-terminal residue" evidence="1">
    <location>
        <position position="1"/>
    </location>
</feature>
<gene>
    <name evidence="1" type="ORF">G3M58_23740</name>
</gene>
<keyword evidence="1" id="KW-0378">Hydrolase</keyword>
<comment type="caution">
    <text evidence="1">The sequence shown here is derived from an EMBL/GenBank/DDBJ whole genome shotgun (WGS) entry which is preliminary data.</text>
</comment>
<keyword evidence="1" id="KW-0547">Nucleotide-binding</keyword>
<accession>A0A6G3WV97</accession>
<organism evidence="1">
    <name type="scientific">Streptomyces sp. SID7499</name>
    <dbReference type="NCBI Taxonomy" id="2706086"/>
    <lineage>
        <taxon>Bacteria</taxon>
        <taxon>Bacillati</taxon>
        <taxon>Actinomycetota</taxon>
        <taxon>Actinomycetes</taxon>
        <taxon>Kitasatosporales</taxon>
        <taxon>Streptomycetaceae</taxon>
        <taxon>Streptomyces</taxon>
    </lineage>
</organism>
<evidence type="ECO:0000313" key="1">
    <source>
        <dbReference type="EMBL" id="NEE09459.1"/>
    </source>
</evidence>
<dbReference type="AlphaFoldDB" id="A0A6G3WV97"/>
<dbReference type="EMBL" id="JAAGMN010002435">
    <property type="protein sequence ID" value="NEE09459.1"/>
    <property type="molecule type" value="Genomic_DNA"/>
</dbReference>
<keyword evidence="1" id="KW-0347">Helicase</keyword>
<sequence>PEDRAAYREAVASGRFMRMRRAAYAVPESSAKLERLRELVDEARETGLKVVVFSYFREVLATVGDALGPDVF</sequence>
<dbReference type="Gene3D" id="3.40.50.300">
    <property type="entry name" value="P-loop containing nucleotide triphosphate hydrolases"/>
    <property type="match status" value="1"/>
</dbReference>